<dbReference type="RefSeq" id="WP_112142980.1">
    <property type="nucleotide sequence ID" value="NZ_PGTO01000003.1"/>
</dbReference>
<dbReference type="Pfam" id="PF00378">
    <property type="entry name" value="ECH_1"/>
    <property type="match status" value="1"/>
</dbReference>
<comment type="caution">
    <text evidence="2">The sequence shown here is derived from an EMBL/GenBank/DDBJ whole genome shotgun (WGS) entry which is preliminary data.</text>
</comment>
<name>A0A364P0X3_9PROT</name>
<reference evidence="2 3" key="1">
    <citation type="submission" date="2017-11" db="EMBL/GenBank/DDBJ databases">
        <title>Draft genome sequence of magnetotactic bacterium Magnetospirillum kuznetsovii LBB-42.</title>
        <authorList>
            <person name="Grouzdev D.S."/>
            <person name="Rysina M.S."/>
            <person name="Baslerov R.V."/>
            <person name="Koziaeva V."/>
        </authorList>
    </citation>
    <scope>NUCLEOTIDE SEQUENCE [LARGE SCALE GENOMIC DNA]</scope>
    <source>
        <strain evidence="2 3">LBB-42</strain>
    </source>
</reference>
<sequence length="261" mass="27516">MTETILVHRAEGVTTITLNRPDKLNCFNGPMHDEVRAAIATAATDGTRCLVLTGAGKGFCAGQDLADRVRAPGAPPPDLGASLDARYNPLIRALKSLEMPVICAVNGIAAGAGANLALACDIVVAARSASFVQSFCKVGLIPDSGGTWTLPHLVGMARATALQMLGDKVSAEQAEAWGMIWKCVGDDDLMTTVHDMARHLAAQPTRGLALTKKALAASAAHSLDAQLDLERDLQAQAGRTKDYREGVAAFMEKRVPKFEGR</sequence>
<dbReference type="Gene3D" id="3.90.226.10">
    <property type="entry name" value="2-enoyl-CoA Hydratase, Chain A, domain 1"/>
    <property type="match status" value="1"/>
</dbReference>
<dbReference type="PANTHER" id="PTHR43459:SF1">
    <property type="entry name" value="EG:BACN32G11.4 PROTEIN"/>
    <property type="match status" value="1"/>
</dbReference>
<proteinExistence type="inferred from homology"/>
<dbReference type="InterPro" id="IPR029045">
    <property type="entry name" value="ClpP/crotonase-like_dom_sf"/>
</dbReference>
<keyword evidence="3" id="KW-1185">Reference proteome</keyword>
<keyword evidence="2" id="KW-0413">Isomerase</keyword>
<dbReference type="InterPro" id="IPR001753">
    <property type="entry name" value="Enoyl-CoA_hydra/iso"/>
</dbReference>
<comment type="similarity">
    <text evidence="1">Belongs to the enoyl-CoA hydratase/isomerase family.</text>
</comment>
<dbReference type="CDD" id="cd06558">
    <property type="entry name" value="crotonase-like"/>
    <property type="match status" value="1"/>
</dbReference>
<accession>A0A364P0X3</accession>
<gene>
    <name evidence="2" type="ORF">CU669_06375</name>
</gene>
<dbReference type="AlphaFoldDB" id="A0A364P0X3"/>
<dbReference type="EMBL" id="PGTO01000003">
    <property type="protein sequence ID" value="RAU22998.1"/>
    <property type="molecule type" value="Genomic_DNA"/>
</dbReference>
<organism evidence="2 3">
    <name type="scientific">Paramagnetospirillum kuznetsovii</name>
    <dbReference type="NCBI Taxonomy" id="2053833"/>
    <lineage>
        <taxon>Bacteria</taxon>
        <taxon>Pseudomonadati</taxon>
        <taxon>Pseudomonadota</taxon>
        <taxon>Alphaproteobacteria</taxon>
        <taxon>Rhodospirillales</taxon>
        <taxon>Magnetospirillaceae</taxon>
        <taxon>Paramagnetospirillum</taxon>
    </lineage>
</organism>
<dbReference type="GO" id="GO:0010124">
    <property type="term" value="P:phenylacetate catabolic process"/>
    <property type="evidence" value="ECO:0007669"/>
    <property type="project" value="InterPro"/>
</dbReference>
<dbReference type="InterPro" id="IPR014748">
    <property type="entry name" value="Enoyl-CoA_hydra_C"/>
</dbReference>
<dbReference type="SUPFAM" id="SSF52096">
    <property type="entry name" value="ClpP/crotonase"/>
    <property type="match status" value="1"/>
</dbReference>
<dbReference type="Gene3D" id="1.10.12.10">
    <property type="entry name" value="Lyase 2-enoyl-coa Hydratase, Chain A, domain 2"/>
    <property type="match status" value="1"/>
</dbReference>
<dbReference type="Proteomes" id="UP000251075">
    <property type="component" value="Unassembled WGS sequence"/>
</dbReference>
<dbReference type="GO" id="GO:0016853">
    <property type="term" value="F:isomerase activity"/>
    <property type="evidence" value="ECO:0007669"/>
    <property type="project" value="UniProtKB-KW"/>
</dbReference>
<protein>
    <submittedName>
        <fullName evidence="2">2-(1,2-epoxy-1,2-dihydrophenyl)acetyl-CoA isomerase</fullName>
    </submittedName>
</protein>
<dbReference type="InterPro" id="IPR011968">
    <property type="entry name" value="PaaB1"/>
</dbReference>
<dbReference type="PANTHER" id="PTHR43459">
    <property type="entry name" value="ENOYL-COA HYDRATASE"/>
    <property type="match status" value="1"/>
</dbReference>
<evidence type="ECO:0000256" key="1">
    <source>
        <dbReference type="ARBA" id="ARBA00005254"/>
    </source>
</evidence>
<evidence type="ECO:0000313" key="2">
    <source>
        <dbReference type="EMBL" id="RAU22998.1"/>
    </source>
</evidence>
<dbReference type="NCBIfam" id="TIGR02280">
    <property type="entry name" value="PaaB1"/>
    <property type="match status" value="1"/>
</dbReference>
<evidence type="ECO:0000313" key="3">
    <source>
        <dbReference type="Proteomes" id="UP000251075"/>
    </source>
</evidence>
<dbReference type="OrthoDB" id="9781757at2"/>